<proteinExistence type="predicted"/>
<keyword evidence="2" id="KW-0805">Transcription regulation</keyword>
<keyword evidence="6" id="KW-1185">Reference proteome</keyword>
<reference evidence="5" key="2">
    <citation type="submission" date="2020-09" db="EMBL/GenBank/DDBJ databases">
        <authorList>
            <person name="Sun Q."/>
            <person name="Zhou Y."/>
        </authorList>
    </citation>
    <scope>NUCLEOTIDE SEQUENCE</scope>
    <source>
        <strain evidence="5">CGMCC 1.15725</strain>
    </source>
</reference>
<dbReference type="InterPro" id="IPR014036">
    <property type="entry name" value="DeoR-like_C"/>
</dbReference>
<keyword evidence="3" id="KW-0804">Transcription</keyword>
<dbReference type="InterPro" id="IPR036388">
    <property type="entry name" value="WH-like_DNA-bd_sf"/>
</dbReference>
<evidence type="ECO:0000313" key="5">
    <source>
        <dbReference type="EMBL" id="GGF31996.1"/>
    </source>
</evidence>
<dbReference type="InterPro" id="IPR037171">
    <property type="entry name" value="NagB/RpiA_transferase-like"/>
</dbReference>
<keyword evidence="1" id="KW-0678">Repressor</keyword>
<protein>
    <submittedName>
        <fullName evidence="5">Glycerol-3-phosphate regulon repressor</fullName>
    </submittedName>
</protein>
<dbReference type="SMART" id="SM01134">
    <property type="entry name" value="DeoRC"/>
    <property type="match status" value="1"/>
</dbReference>
<name>A0A8J3E520_9PROT</name>
<evidence type="ECO:0000259" key="4">
    <source>
        <dbReference type="PROSITE" id="PS51000"/>
    </source>
</evidence>
<evidence type="ECO:0000256" key="2">
    <source>
        <dbReference type="ARBA" id="ARBA00023015"/>
    </source>
</evidence>
<dbReference type="PROSITE" id="PS51000">
    <property type="entry name" value="HTH_DEOR_2"/>
    <property type="match status" value="1"/>
</dbReference>
<dbReference type="SUPFAM" id="SSF46785">
    <property type="entry name" value="Winged helix' DNA-binding domain"/>
    <property type="match status" value="1"/>
</dbReference>
<dbReference type="InterPro" id="IPR001034">
    <property type="entry name" value="DeoR_HTH"/>
</dbReference>
<dbReference type="PANTHER" id="PTHR30363">
    <property type="entry name" value="HTH-TYPE TRANSCRIPTIONAL REGULATOR SRLR-RELATED"/>
    <property type="match status" value="1"/>
</dbReference>
<dbReference type="SUPFAM" id="SSF100950">
    <property type="entry name" value="NagB/RpiA/CoA transferase-like"/>
    <property type="match status" value="1"/>
</dbReference>
<dbReference type="SMART" id="SM00420">
    <property type="entry name" value="HTH_DEOR"/>
    <property type="match status" value="1"/>
</dbReference>
<dbReference type="Pfam" id="PF08220">
    <property type="entry name" value="HTH_DeoR"/>
    <property type="match status" value="1"/>
</dbReference>
<dbReference type="InterPro" id="IPR050313">
    <property type="entry name" value="Carb_Metab_HTH_regulators"/>
</dbReference>
<evidence type="ECO:0000256" key="3">
    <source>
        <dbReference type="ARBA" id="ARBA00023163"/>
    </source>
</evidence>
<dbReference type="Gene3D" id="3.40.50.1360">
    <property type="match status" value="1"/>
</dbReference>
<evidence type="ECO:0000256" key="1">
    <source>
        <dbReference type="ARBA" id="ARBA00022491"/>
    </source>
</evidence>
<evidence type="ECO:0000313" key="6">
    <source>
        <dbReference type="Proteomes" id="UP000646365"/>
    </source>
</evidence>
<feature type="domain" description="HTH deoR-type" evidence="4">
    <location>
        <begin position="11"/>
        <end position="66"/>
    </location>
</feature>
<sequence length="261" mass="27447">MTTTNGMADEITPRQREIVEIVGEKGFATIEALAQHFSVSTQSIRRDIIQLDKTRLLQRFHGGAGATDTTVRLGYAEKHNRAAEGKVRIGKAAAALVPDGASVFLDVGTTVEAVARELRNRGARCRAFTTSLATAMILAGHGDIELHVFGGTSRGPDGSLVGAETVAAIGEIHFDCAVLGLSGFDADGAPMDFDLDKIAVKRAALRRADRTIAVGDATKFGRRAVARIAPLEDIRHLVANEAPPATLAAACVRAGVDLVVG</sequence>
<reference evidence="5" key="1">
    <citation type="journal article" date="2014" name="Int. J. Syst. Evol. Microbiol.">
        <title>Complete genome sequence of Corynebacterium casei LMG S-19264T (=DSM 44701T), isolated from a smear-ripened cheese.</title>
        <authorList>
            <consortium name="US DOE Joint Genome Institute (JGI-PGF)"/>
            <person name="Walter F."/>
            <person name="Albersmeier A."/>
            <person name="Kalinowski J."/>
            <person name="Ruckert C."/>
        </authorList>
    </citation>
    <scope>NUCLEOTIDE SEQUENCE</scope>
    <source>
        <strain evidence="5">CGMCC 1.15725</strain>
    </source>
</reference>
<dbReference type="Pfam" id="PF00455">
    <property type="entry name" value="DeoRC"/>
    <property type="match status" value="1"/>
</dbReference>
<gene>
    <name evidence="5" type="primary">glpR</name>
    <name evidence="5" type="ORF">GCM10011611_42620</name>
</gene>
<dbReference type="RefSeq" id="WP_189049521.1">
    <property type="nucleotide sequence ID" value="NZ_BMJQ01000011.1"/>
</dbReference>
<dbReference type="GO" id="GO:0003700">
    <property type="term" value="F:DNA-binding transcription factor activity"/>
    <property type="evidence" value="ECO:0007669"/>
    <property type="project" value="InterPro"/>
</dbReference>
<dbReference type="PRINTS" id="PR00037">
    <property type="entry name" value="HTHLACR"/>
</dbReference>
<dbReference type="PANTHER" id="PTHR30363:SF4">
    <property type="entry name" value="GLYCEROL-3-PHOSPHATE REGULON REPRESSOR"/>
    <property type="match status" value="1"/>
</dbReference>
<comment type="caution">
    <text evidence="5">The sequence shown here is derived from an EMBL/GenBank/DDBJ whole genome shotgun (WGS) entry which is preliminary data.</text>
</comment>
<dbReference type="EMBL" id="BMJQ01000011">
    <property type="protein sequence ID" value="GGF31996.1"/>
    <property type="molecule type" value="Genomic_DNA"/>
</dbReference>
<organism evidence="5 6">
    <name type="scientific">Aliidongia dinghuensis</name>
    <dbReference type="NCBI Taxonomy" id="1867774"/>
    <lineage>
        <taxon>Bacteria</taxon>
        <taxon>Pseudomonadati</taxon>
        <taxon>Pseudomonadota</taxon>
        <taxon>Alphaproteobacteria</taxon>
        <taxon>Rhodospirillales</taxon>
        <taxon>Dongiaceae</taxon>
        <taxon>Aliidongia</taxon>
    </lineage>
</organism>
<dbReference type="Gene3D" id="1.10.10.10">
    <property type="entry name" value="Winged helix-like DNA-binding domain superfamily/Winged helix DNA-binding domain"/>
    <property type="match status" value="1"/>
</dbReference>
<dbReference type="AlphaFoldDB" id="A0A8J3E520"/>
<dbReference type="InterPro" id="IPR036390">
    <property type="entry name" value="WH_DNA-bd_sf"/>
</dbReference>
<accession>A0A8J3E520</accession>
<dbReference type="Proteomes" id="UP000646365">
    <property type="component" value="Unassembled WGS sequence"/>
</dbReference>